<protein>
    <recommendedName>
        <fullName evidence="2">DJ-1/PfpI domain-containing protein</fullName>
    </recommendedName>
</protein>
<evidence type="ECO:0000313" key="3">
    <source>
        <dbReference type="EMBL" id="CAE6475685.1"/>
    </source>
</evidence>
<organism evidence="3 4">
    <name type="scientific">Rhizoctonia solani</name>
    <dbReference type="NCBI Taxonomy" id="456999"/>
    <lineage>
        <taxon>Eukaryota</taxon>
        <taxon>Fungi</taxon>
        <taxon>Dikarya</taxon>
        <taxon>Basidiomycota</taxon>
        <taxon>Agaricomycotina</taxon>
        <taxon>Agaricomycetes</taxon>
        <taxon>Cantharellales</taxon>
        <taxon>Ceratobasidiaceae</taxon>
        <taxon>Rhizoctonia</taxon>
    </lineage>
</organism>
<dbReference type="InterPro" id="IPR002818">
    <property type="entry name" value="DJ-1/PfpI"/>
</dbReference>
<evidence type="ECO:0000313" key="4">
    <source>
        <dbReference type="Proteomes" id="UP000663846"/>
    </source>
</evidence>
<feature type="domain" description="DJ-1/PfpI" evidence="2">
    <location>
        <begin position="54"/>
        <end position="192"/>
    </location>
</feature>
<dbReference type="PANTHER" id="PTHR43130">
    <property type="entry name" value="ARAC-FAMILY TRANSCRIPTIONAL REGULATOR"/>
    <property type="match status" value="1"/>
</dbReference>
<comment type="caution">
    <text evidence="3">The sequence shown here is derived from an EMBL/GenBank/DDBJ whole genome shotgun (WGS) entry which is preliminary data.</text>
</comment>
<dbReference type="SUPFAM" id="SSF52317">
    <property type="entry name" value="Class I glutamine amidotransferase-like"/>
    <property type="match status" value="1"/>
</dbReference>
<proteinExistence type="predicted"/>
<dbReference type="EMBL" id="CAJMWS010001217">
    <property type="protein sequence ID" value="CAE6475685.1"/>
    <property type="molecule type" value="Genomic_DNA"/>
</dbReference>
<dbReference type="AlphaFoldDB" id="A0A8H3C5T4"/>
<keyword evidence="1" id="KW-0732">Signal</keyword>
<reference evidence="3" key="1">
    <citation type="submission" date="2021-01" db="EMBL/GenBank/DDBJ databases">
        <authorList>
            <person name="Kaushik A."/>
        </authorList>
    </citation>
    <scope>NUCLEOTIDE SEQUENCE</scope>
    <source>
        <strain evidence="3">AG1-1C</strain>
    </source>
</reference>
<dbReference type="Proteomes" id="UP000663846">
    <property type="component" value="Unassembled WGS sequence"/>
</dbReference>
<accession>A0A8H3C5T4</accession>
<dbReference type="Pfam" id="PF01965">
    <property type="entry name" value="DJ-1_PfpI"/>
    <property type="match status" value="1"/>
</dbReference>
<dbReference type="InterPro" id="IPR052158">
    <property type="entry name" value="INH-QAR"/>
</dbReference>
<evidence type="ECO:0000256" key="1">
    <source>
        <dbReference type="SAM" id="SignalP"/>
    </source>
</evidence>
<feature type="chain" id="PRO_5034166632" description="DJ-1/PfpI domain-containing protein" evidence="1">
    <location>
        <begin position="20"/>
        <end position="227"/>
    </location>
</feature>
<gene>
    <name evidence="3" type="ORF">RDB_LOCUS184117</name>
</gene>
<evidence type="ECO:0000259" key="2">
    <source>
        <dbReference type="Pfam" id="PF01965"/>
    </source>
</evidence>
<sequence>MSGSKTLSIAVILFPAVTFLDFQGPMELLETAGINSGGGALFESIPGIPRPKVRFESEYVAETREPIRGLAGPPITATKTFDEVSSQQFDIILIPGGSIQPDNISKPLAEFVRAQVPGAQYVLTVCSGSWVLAALGLLDGKRATSNKSLFNKIRKTNSLTVEWVAKARWVVDGNIWTSSGVTAGLDMAYEFFKTVAGLEFATAAKNVLELRATSSDDDEFADVFKLT</sequence>
<dbReference type="CDD" id="cd03139">
    <property type="entry name" value="GATase1_PfpI_2"/>
    <property type="match status" value="1"/>
</dbReference>
<dbReference type="Gene3D" id="3.40.50.880">
    <property type="match status" value="1"/>
</dbReference>
<dbReference type="PANTHER" id="PTHR43130:SF15">
    <property type="entry name" value="THIJ_PFPI FAMILY PROTEIN (AFU_ORTHOLOGUE AFUA_5G14240)"/>
    <property type="match status" value="1"/>
</dbReference>
<dbReference type="InterPro" id="IPR029062">
    <property type="entry name" value="Class_I_gatase-like"/>
</dbReference>
<name>A0A8H3C5T4_9AGAM</name>
<feature type="signal peptide" evidence="1">
    <location>
        <begin position="1"/>
        <end position="19"/>
    </location>
</feature>